<evidence type="ECO:0000313" key="12">
    <source>
        <dbReference type="Proteomes" id="UP001283341"/>
    </source>
</evidence>
<dbReference type="GO" id="GO:0008270">
    <property type="term" value="F:zinc ion binding"/>
    <property type="evidence" value="ECO:0007669"/>
    <property type="project" value="UniProtKB-KW"/>
</dbReference>
<keyword evidence="9" id="KW-0732">Signal</keyword>
<feature type="binding site" evidence="6">
    <location>
        <position position="116"/>
    </location>
    <ligand>
        <name>Zn(2+)</name>
        <dbReference type="ChEBI" id="CHEBI:29105"/>
        <label>2</label>
    </ligand>
</feature>
<dbReference type="Pfam" id="PF02150">
    <property type="entry name" value="Zn_ribbon_RPB9"/>
    <property type="match status" value="1"/>
</dbReference>
<feature type="binding site" evidence="6">
    <location>
        <position position="33"/>
    </location>
    <ligand>
        <name>Zn(2+)</name>
        <dbReference type="ChEBI" id="CHEBI:29105"/>
        <label>1</label>
    </ligand>
</feature>
<evidence type="ECO:0000256" key="6">
    <source>
        <dbReference type="PIRSR" id="PIRSR005586-1"/>
    </source>
</evidence>
<protein>
    <recommendedName>
        <fullName evidence="5">DNA-directed RNA polymerase subunit</fullName>
    </recommendedName>
</protein>
<gene>
    <name evidence="11" type="ORF">B0H66DRAFT_516616</name>
</gene>
<dbReference type="PROSITE" id="PS51133">
    <property type="entry name" value="ZF_TFIIS_2"/>
    <property type="match status" value="1"/>
</dbReference>
<dbReference type="GO" id="GO:0003899">
    <property type="term" value="F:DNA-directed RNA polymerase activity"/>
    <property type="evidence" value="ECO:0007669"/>
    <property type="project" value="InterPro"/>
</dbReference>
<dbReference type="InterPro" id="IPR001529">
    <property type="entry name" value="Zn_ribbon_RPB9"/>
</dbReference>
<keyword evidence="4 5" id="KW-0804">Transcription</keyword>
<dbReference type="PIRSF" id="PIRSF005586">
    <property type="entry name" value="RNApol_RpoM"/>
    <property type="match status" value="1"/>
</dbReference>
<dbReference type="GO" id="GO:0006363">
    <property type="term" value="P:termination of RNA polymerase I transcription"/>
    <property type="evidence" value="ECO:0007669"/>
    <property type="project" value="TreeGrafter"/>
</dbReference>
<dbReference type="InterPro" id="IPR019761">
    <property type="entry name" value="DNA-dir_RNA_pol-M_15_CS"/>
</dbReference>
<evidence type="ECO:0000256" key="5">
    <source>
        <dbReference type="PIRNR" id="PIRNR005586"/>
    </source>
</evidence>
<evidence type="ECO:0000256" key="7">
    <source>
        <dbReference type="PIRSR" id="PIRSR005586-2"/>
    </source>
</evidence>
<dbReference type="InterPro" id="IPR012164">
    <property type="entry name" value="Rpa12/Rpb9/Rpc10/TFS"/>
</dbReference>
<comment type="similarity">
    <text evidence="5 8">Belongs to the archaeal rpoM/eukaryotic RPA12/RPB9/RPC11 RNA polymerase family.</text>
</comment>
<feature type="signal peptide" evidence="9">
    <location>
        <begin position="1"/>
        <end position="22"/>
    </location>
</feature>
<feature type="domain" description="TFIIS-type" evidence="10">
    <location>
        <begin position="82"/>
        <end position="121"/>
    </location>
</feature>
<reference evidence="11" key="2">
    <citation type="submission" date="2023-06" db="EMBL/GenBank/DDBJ databases">
        <authorList>
            <consortium name="Lawrence Berkeley National Laboratory"/>
            <person name="Haridas S."/>
            <person name="Hensen N."/>
            <person name="Bonometti L."/>
            <person name="Westerberg I."/>
            <person name="Brannstrom I.O."/>
            <person name="Guillou S."/>
            <person name="Cros-Aarteil S."/>
            <person name="Calhoun S."/>
            <person name="Kuo A."/>
            <person name="Mondo S."/>
            <person name="Pangilinan J."/>
            <person name="Riley R."/>
            <person name="Labutti K."/>
            <person name="Andreopoulos B."/>
            <person name="Lipzen A."/>
            <person name="Chen C."/>
            <person name="Yanf M."/>
            <person name="Daum C."/>
            <person name="Ng V."/>
            <person name="Clum A."/>
            <person name="Steindorff A."/>
            <person name="Ohm R."/>
            <person name="Martin F."/>
            <person name="Silar P."/>
            <person name="Natvig D."/>
            <person name="Lalanne C."/>
            <person name="Gautier V."/>
            <person name="Ament-Velasquez S.L."/>
            <person name="Kruys A."/>
            <person name="Hutchinson M.I."/>
            <person name="Powell A.J."/>
            <person name="Barry K."/>
            <person name="Miller A.N."/>
            <person name="Grigoriev I.V."/>
            <person name="Debuchy R."/>
            <person name="Gladieux P."/>
            <person name="Thoren M.H."/>
            <person name="Johannesson H."/>
        </authorList>
    </citation>
    <scope>NUCLEOTIDE SEQUENCE</scope>
    <source>
        <strain evidence="11">CBS 118394</strain>
    </source>
</reference>
<dbReference type="Gene3D" id="2.20.25.10">
    <property type="match status" value="1"/>
</dbReference>
<sequence>MAAIGSLIFCITCGNLLPVSKGSQKNILHCDCCGADNRGEQSPSQAVMTKTKPSDFPSLLRQKLSVVQTVERHKVQTERIDANTDCEKCGTRGIRYSEVQQRSADEGSTILYNCDCGHKYASSFPSLTVSRGY</sequence>
<dbReference type="InterPro" id="IPR001222">
    <property type="entry name" value="Znf_TFIIS"/>
</dbReference>
<evidence type="ECO:0000256" key="1">
    <source>
        <dbReference type="ARBA" id="ARBA00022723"/>
    </source>
</evidence>
<feature type="binding site" evidence="6">
    <location>
        <position position="13"/>
    </location>
    <ligand>
        <name>Zn(2+)</name>
        <dbReference type="ChEBI" id="CHEBI:29105"/>
        <label>1</label>
    </ligand>
</feature>
<keyword evidence="5" id="KW-0539">Nucleus</keyword>
<feature type="binding site" evidence="6">
    <location>
        <position position="30"/>
    </location>
    <ligand>
        <name>Zn(2+)</name>
        <dbReference type="ChEBI" id="CHEBI:29105"/>
        <label>1</label>
    </ligand>
</feature>
<evidence type="ECO:0000256" key="8">
    <source>
        <dbReference type="RuleBase" id="RU003474"/>
    </source>
</evidence>
<dbReference type="Proteomes" id="UP001283341">
    <property type="component" value="Unassembled WGS sequence"/>
</dbReference>
<keyword evidence="5 8" id="KW-0240">DNA-directed RNA polymerase</keyword>
<dbReference type="PANTHER" id="PTHR11239">
    <property type="entry name" value="DNA-DIRECTED RNA POLYMERASE"/>
    <property type="match status" value="1"/>
</dbReference>
<feature type="chain" id="PRO_5042263679" description="DNA-directed RNA polymerase subunit" evidence="9">
    <location>
        <begin position="23"/>
        <end position="133"/>
    </location>
</feature>
<feature type="binding site" evidence="6">
    <location>
        <position position="114"/>
    </location>
    <ligand>
        <name>Zn(2+)</name>
        <dbReference type="ChEBI" id="CHEBI:29105"/>
        <label>2</label>
    </ligand>
</feature>
<dbReference type="GO" id="GO:0055029">
    <property type="term" value="C:nuclear DNA-directed RNA polymerase complex"/>
    <property type="evidence" value="ECO:0007669"/>
    <property type="project" value="UniProtKB-ARBA"/>
</dbReference>
<keyword evidence="12" id="KW-1185">Reference proteome</keyword>
<evidence type="ECO:0000313" key="11">
    <source>
        <dbReference type="EMBL" id="KAK3318402.1"/>
    </source>
</evidence>
<evidence type="ECO:0000256" key="3">
    <source>
        <dbReference type="ARBA" id="ARBA00022833"/>
    </source>
</evidence>
<name>A0AAE0I579_9PEZI</name>
<evidence type="ECO:0000256" key="2">
    <source>
        <dbReference type="ARBA" id="ARBA00022771"/>
    </source>
</evidence>
<comment type="subcellular location">
    <subcellularLocation>
        <location evidence="5">Nucleus</location>
    </subcellularLocation>
</comment>
<dbReference type="AlphaFoldDB" id="A0AAE0I579"/>
<dbReference type="SUPFAM" id="SSF57783">
    <property type="entry name" value="Zinc beta-ribbon"/>
    <property type="match status" value="1"/>
</dbReference>
<dbReference type="PANTHER" id="PTHR11239:SF14">
    <property type="entry name" value="DNA-DIRECTED RNA POLYMERASE I SUBUNIT RPA12"/>
    <property type="match status" value="1"/>
</dbReference>
<organism evidence="11 12">
    <name type="scientific">Apodospora peruviana</name>
    <dbReference type="NCBI Taxonomy" id="516989"/>
    <lineage>
        <taxon>Eukaryota</taxon>
        <taxon>Fungi</taxon>
        <taxon>Dikarya</taxon>
        <taxon>Ascomycota</taxon>
        <taxon>Pezizomycotina</taxon>
        <taxon>Sordariomycetes</taxon>
        <taxon>Sordariomycetidae</taxon>
        <taxon>Sordariales</taxon>
        <taxon>Lasiosphaeriaceae</taxon>
        <taxon>Apodospora</taxon>
    </lineage>
</organism>
<evidence type="ECO:0000256" key="4">
    <source>
        <dbReference type="ARBA" id="ARBA00023163"/>
    </source>
</evidence>
<evidence type="ECO:0000256" key="9">
    <source>
        <dbReference type="SAM" id="SignalP"/>
    </source>
</evidence>
<comment type="caution">
    <text evidence="11">The sequence shown here is derived from an EMBL/GenBank/DDBJ whole genome shotgun (WGS) entry which is preliminary data.</text>
</comment>
<dbReference type="Pfam" id="PF01096">
    <property type="entry name" value="Zn_ribbon_TFIIS"/>
    <property type="match status" value="1"/>
</dbReference>
<feature type="binding site" evidence="6">
    <location>
        <position position="89"/>
    </location>
    <ligand>
        <name>Zn(2+)</name>
        <dbReference type="ChEBI" id="CHEBI:29105"/>
        <label>2</label>
    </ligand>
</feature>
<dbReference type="SMART" id="SM00440">
    <property type="entry name" value="ZnF_C2C2"/>
    <property type="match status" value="1"/>
</dbReference>
<dbReference type="GO" id="GO:0003676">
    <property type="term" value="F:nucleic acid binding"/>
    <property type="evidence" value="ECO:0007669"/>
    <property type="project" value="InterPro"/>
</dbReference>
<feature type="zinc finger region" description="C4-type" evidence="7">
    <location>
        <begin position="10"/>
        <end position="33"/>
    </location>
</feature>
<feature type="binding site" evidence="6">
    <location>
        <position position="10"/>
    </location>
    <ligand>
        <name>Zn(2+)</name>
        <dbReference type="ChEBI" id="CHEBI:29105"/>
        <label>1</label>
    </ligand>
</feature>
<dbReference type="EMBL" id="JAUEDM010000004">
    <property type="protein sequence ID" value="KAK3318402.1"/>
    <property type="molecule type" value="Genomic_DNA"/>
</dbReference>
<reference evidence="11" key="1">
    <citation type="journal article" date="2023" name="Mol. Phylogenet. Evol.">
        <title>Genome-scale phylogeny and comparative genomics of the fungal order Sordariales.</title>
        <authorList>
            <person name="Hensen N."/>
            <person name="Bonometti L."/>
            <person name="Westerberg I."/>
            <person name="Brannstrom I.O."/>
            <person name="Guillou S."/>
            <person name="Cros-Aarteil S."/>
            <person name="Calhoun S."/>
            <person name="Haridas S."/>
            <person name="Kuo A."/>
            <person name="Mondo S."/>
            <person name="Pangilinan J."/>
            <person name="Riley R."/>
            <person name="LaButti K."/>
            <person name="Andreopoulos B."/>
            <person name="Lipzen A."/>
            <person name="Chen C."/>
            <person name="Yan M."/>
            <person name="Daum C."/>
            <person name="Ng V."/>
            <person name="Clum A."/>
            <person name="Steindorff A."/>
            <person name="Ohm R.A."/>
            <person name="Martin F."/>
            <person name="Silar P."/>
            <person name="Natvig D.O."/>
            <person name="Lalanne C."/>
            <person name="Gautier V."/>
            <person name="Ament-Velasquez S.L."/>
            <person name="Kruys A."/>
            <person name="Hutchinson M.I."/>
            <person name="Powell A.J."/>
            <person name="Barry K."/>
            <person name="Miller A.N."/>
            <person name="Grigoriev I.V."/>
            <person name="Debuchy R."/>
            <person name="Gladieux P."/>
            <person name="Hiltunen Thoren M."/>
            <person name="Johannesson H."/>
        </authorList>
    </citation>
    <scope>NUCLEOTIDE SEQUENCE</scope>
    <source>
        <strain evidence="11">CBS 118394</strain>
    </source>
</reference>
<feature type="binding site" evidence="6">
    <location>
        <position position="86"/>
    </location>
    <ligand>
        <name>Zn(2+)</name>
        <dbReference type="ChEBI" id="CHEBI:29105"/>
        <label>2</label>
    </ligand>
</feature>
<proteinExistence type="inferred from homology"/>
<dbReference type="GO" id="GO:0005736">
    <property type="term" value="C:RNA polymerase I complex"/>
    <property type="evidence" value="ECO:0007669"/>
    <property type="project" value="TreeGrafter"/>
</dbReference>
<comment type="function">
    <text evidence="5">DNA-dependent RNA polymerase catalyzes the transcription of DNA into RNA using the four ribonucleoside triphosphates as substrates.</text>
</comment>
<dbReference type="PROSITE" id="PS01030">
    <property type="entry name" value="RNA_POL_M_15KD"/>
    <property type="match status" value="1"/>
</dbReference>
<keyword evidence="3 6" id="KW-0862">Zinc</keyword>
<evidence type="ECO:0000259" key="10">
    <source>
        <dbReference type="PROSITE" id="PS51133"/>
    </source>
</evidence>
<keyword evidence="1 6" id="KW-0479">Metal-binding</keyword>
<keyword evidence="2 7" id="KW-0863">Zinc-finger</keyword>
<accession>A0AAE0I579</accession>